<organism evidence="1 2">
    <name type="scientific">Ketobacter alkanivorans</name>
    <dbReference type="NCBI Taxonomy" id="1917421"/>
    <lineage>
        <taxon>Bacteria</taxon>
        <taxon>Pseudomonadati</taxon>
        <taxon>Pseudomonadota</taxon>
        <taxon>Gammaproteobacteria</taxon>
        <taxon>Pseudomonadales</taxon>
        <taxon>Ketobacteraceae</taxon>
        <taxon>Ketobacter</taxon>
    </lineage>
</organism>
<keyword evidence="2" id="KW-1185">Reference proteome</keyword>
<reference evidence="2" key="1">
    <citation type="submission" date="2017-08" db="EMBL/GenBank/DDBJ databases">
        <title>Direct submision.</title>
        <authorList>
            <person name="Kim S.-J."/>
            <person name="Rhee S.-K."/>
        </authorList>
    </citation>
    <scope>NUCLEOTIDE SEQUENCE [LARGE SCALE GENOMIC DNA]</scope>
    <source>
        <strain evidence="2">GI5</strain>
    </source>
</reference>
<proteinExistence type="predicted"/>
<sequence>MWDSDPDDMREYHYYNEEGVFIGKSEGHSPQQDLFEQAHYVFDDQSDIVKNLDLLAIARRKLANLRKELIGVPLKDITRIIELNKQIAELEANIEALSKQVHAHSA</sequence>
<accession>A0A2K9LNT9</accession>
<protein>
    <submittedName>
        <fullName evidence="1">Uncharacterized protein</fullName>
    </submittedName>
</protein>
<gene>
    <name evidence="1" type="ORF">Kalk_16935</name>
</gene>
<dbReference type="AlphaFoldDB" id="A0A2K9LNT9"/>
<dbReference type="RefSeq" id="WP_101895383.1">
    <property type="nucleotide sequence ID" value="NZ_CP022684.1"/>
</dbReference>
<dbReference type="EMBL" id="CP022684">
    <property type="protein sequence ID" value="AUM14008.1"/>
    <property type="molecule type" value="Genomic_DNA"/>
</dbReference>
<name>A0A2K9LNT9_9GAMM</name>
<dbReference type="Proteomes" id="UP000235116">
    <property type="component" value="Chromosome"/>
</dbReference>
<dbReference type="KEGG" id="kak:Kalk_16935"/>
<evidence type="ECO:0000313" key="2">
    <source>
        <dbReference type="Proteomes" id="UP000235116"/>
    </source>
</evidence>
<dbReference type="OrthoDB" id="7063683at2"/>
<evidence type="ECO:0000313" key="1">
    <source>
        <dbReference type="EMBL" id="AUM14008.1"/>
    </source>
</evidence>